<evidence type="ECO:0000256" key="7">
    <source>
        <dbReference type="ARBA" id="ARBA00022630"/>
    </source>
</evidence>
<keyword evidence="9" id="KW-0560">Oxidoreductase</keyword>
<dbReference type="NCBIfam" id="NF009586">
    <property type="entry name" value="PRK13026.1"/>
    <property type="match status" value="1"/>
</dbReference>
<comment type="caution">
    <text evidence="16">The sequence shown here is derived from an EMBL/GenBank/DDBJ whole genome shotgun (WGS) entry which is preliminary data.</text>
</comment>
<evidence type="ECO:0000256" key="5">
    <source>
        <dbReference type="ARBA" id="ARBA00012040"/>
    </source>
</evidence>
<evidence type="ECO:0000313" key="16">
    <source>
        <dbReference type="EMBL" id="MEA5445966.1"/>
    </source>
</evidence>
<dbReference type="InterPro" id="IPR009100">
    <property type="entry name" value="AcylCoA_DH/oxidase_NM_dom_sf"/>
</dbReference>
<evidence type="ECO:0000313" key="17">
    <source>
        <dbReference type="Proteomes" id="UP001302316"/>
    </source>
</evidence>
<evidence type="ECO:0000256" key="2">
    <source>
        <dbReference type="ARBA" id="ARBA00005005"/>
    </source>
</evidence>
<dbReference type="RefSeq" id="WP_346051909.1">
    <property type="nucleotide sequence ID" value="NZ_JAYGII010000018.1"/>
</dbReference>
<proteinExistence type="inferred from homology"/>
<dbReference type="GO" id="GO:0005737">
    <property type="term" value="C:cytoplasm"/>
    <property type="evidence" value="ECO:0007669"/>
    <property type="project" value="TreeGrafter"/>
</dbReference>
<comment type="pathway">
    <text evidence="2">Lipid metabolism; fatty acid beta-oxidation.</text>
</comment>
<comment type="catalytic activity">
    <reaction evidence="11">
        <text>a long-chain 2,3-saturated fatty acyl-CoA + oxidized [electron-transfer flavoprotein] + H(+) = a long-chain (2E)-enoyl-CoA + reduced [electron-transfer flavoprotein]</text>
        <dbReference type="Rhea" id="RHEA:17721"/>
        <dbReference type="Rhea" id="RHEA-COMP:10685"/>
        <dbReference type="Rhea" id="RHEA-COMP:10686"/>
        <dbReference type="ChEBI" id="CHEBI:15378"/>
        <dbReference type="ChEBI" id="CHEBI:57692"/>
        <dbReference type="ChEBI" id="CHEBI:58307"/>
        <dbReference type="ChEBI" id="CHEBI:83721"/>
        <dbReference type="ChEBI" id="CHEBI:83727"/>
        <dbReference type="EC" id="1.3.8.8"/>
    </reaction>
</comment>
<keyword evidence="12" id="KW-0812">Transmembrane</keyword>
<dbReference type="GO" id="GO:0070991">
    <property type="term" value="F:medium-chain fatty acyl-CoA dehydrogenase activity"/>
    <property type="evidence" value="ECO:0007669"/>
    <property type="project" value="UniProtKB-EC"/>
</dbReference>
<dbReference type="EC" id="1.3.8.8" evidence="5"/>
<name>A0AAP6JFA6_9GAMM</name>
<dbReference type="Gene3D" id="1.10.540.10">
    <property type="entry name" value="Acyl-CoA dehydrogenase/oxidase, N-terminal domain"/>
    <property type="match status" value="1"/>
</dbReference>
<dbReference type="Pfam" id="PF09317">
    <property type="entry name" value="ACDH_C"/>
    <property type="match status" value="1"/>
</dbReference>
<dbReference type="InterPro" id="IPR009075">
    <property type="entry name" value="AcylCo_DH/oxidase_C"/>
</dbReference>
<feature type="domain" description="Acyl-CoA dehydrogenase C-terminal bacterial-type" evidence="15">
    <location>
        <begin position="525"/>
        <end position="812"/>
    </location>
</feature>
<evidence type="ECO:0000259" key="13">
    <source>
        <dbReference type="Pfam" id="PF00441"/>
    </source>
</evidence>
<dbReference type="EMBL" id="JAYGII010000018">
    <property type="protein sequence ID" value="MEA5445966.1"/>
    <property type="molecule type" value="Genomic_DNA"/>
</dbReference>
<keyword evidence="12" id="KW-1133">Transmembrane helix</keyword>
<dbReference type="GO" id="GO:0004466">
    <property type="term" value="F:long-chain fatty acyl-CoA dehydrogenase activity"/>
    <property type="evidence" value="ECO:0007669"/>
    <property type="project" value="UniProtKB-EC"/>
</dbReference>
<gene>
    <name evidence="16" type="ORF">VCB98_09055</name>
</gene>
<dbReference type="InterPro" id="IPR015396">
    <property type="entry name" value="FadE_C"/>
</dbReference>
<dbReference type="Gene3D" id="1.20.140.10">
    <property type="entry name" value="Butyryl-CoA Dehydrogenase, subunit A, domain 3"/>
    <property type="match status" value="1"/>
</dbReference>
<evidence type="ECO:0000256" key="10">
    <source>
        <dbReference type="ARBA" id="ARBA00047882"/>
    </source>
</evidence>
<dbReference type="AlphaFoldDB" id="A0AAP6JFA6"/>
<evidence type="ECO:0000256" key="12">
    <source>
        <dbReference type="SAM" id="Phobius"/>
    </source>
</evidence>
<evidence type="ECO:0000259" key="15">
    <source>
        <dbReference type="Pfam" id="PF09317"/>
    </source>
</evidence>
<comment type="cofactor">
    <cofactor evidence="1">
        <name>FAD</name>
        <dbReference type="ChEBI" id="CHEBI:57692"/>
    </cofactor>
</comment>
<evidence type="ECO:0000256" key="11">
    <source>
        <dbReference type="ARBA" id="ARBA00049247"/>
    </source>
</evidence>
<feature type="domain" description="Acyl-CoA dehydrogenase/oxidase N-terminal" evidence="14">
    <location>
        <begin position="158"/>
        <end position="243"/>
    </location>
</feature>
<feature type="domain" description="Acyl-CoA dehydrogenase/oxidase C-terminal" evidence="13">
    <location>
        <begin position="371"/>
        <end position="499"/>
    </location>
</feature>
<dbReference type="PANTHER" id="PTHR48083:SF33">
    <property type="entry name" value="ACYL-COENZYME A DEHYDROGENASE"/>
    <property type="match status" value="1"/>
</dbReference>
<keyword evidence="8" id="KW-0274">FAD</keyword>
<dbReference type="InterPro" id="IPR037069">
    <property type="entry name" value="AcylCoA_DH/ox_N_sf"/>
</dbReference>
<evidence type="ECO:0000259" key="14">
    <source>
        <dbReference type="Pfam" id="PF02771"/>
    </source>
</evidence>
<evidence type="ECO:0000256" key="3">
    <source>
        <dbReference type="ARBA" id="ARBA00009347"/>
    </source>
</evidence>
<feature type="transmembrane region" description="Helical" evidence="12">
    <location>
        <begin position="12"/>
        <end position="32"/>
    </location>
</feature>
<evidence type="ECO:0000256" key="8">
    <source>
        <dbReference type="ARBA" id="ARBA00022827"/>
    </source>
</evidence>
<keyword evidence="7" id="KW-0285">Flavoprotein</keyword>
<dbReference type="SUPFAM" id="SSF47203">
    <property type="entry name" value="Acyl-CoA dehydrogenase C-terminal domain-like"/>
    <property type="match status" value="1"/>
</dbReference>
<dbReference type="InterPro" id="IPR046373">
    <property type="entry name" value="Acyl-CoA_Oxase/DH_mid-dom_sf"/>
</dbReference>
<dbReference type="PANTHER" id="PTHR48083">
    <property type="entry name" value="MEDIUM-CHAIN SPECIFIC ACYL-COA DEHYDROGENASE, MITOCHONDRIAL-RELATED"/>
    <property type="match status" value="1"/>
</dbReference>
<dbReference type="GO" id="GO:0050660">
    <property type="term" value="F:flavin adenine dinucleotide binding"/>
    <property type="evidence" value="ECO:0007669"/>
    <property type="project" value="InterPro"/>
</dbReference>
<dbReference type="GO" id="GO:0033539">
    <property type="term" value="P:fatty acid beta-oxidation using acyl-CoA dehydrogenase"/>
    <property type="evidence" value="ECO:0007669"/>
    <property type="project" value="InterPro"/>
</dbReference>
<comment type="similarity">
    <text evidence="3">Belongs to the acyl-CoA dehydrogenase family.</text>
</comment>
<protein>
    <recommendedName>
        <fullName evidence="6">Acyl-coenzyme A dehydrogenase</fullName>
        <ecNumber evidence="4">1.3.8.7</ecNumber>
        <ecNumber evidence="5">1.3.8.8</ecNumber>
    </recommendedName>
</protein>
<accession>A0AAP6JFA6</accession>
<keyword evidence="12" id="KW-0472">Membrane</keyword>
<dbReference type="InterPro" id="IPR050741">
    <property type="entry name" value="Acyl-CoA_dehydrogenase"/>
</dbReference>
<dbReference type="InterPro" id="IPR013786">
    <property type="entry name" value="AcylCoA_DH/ox_N"/>
</dbReference>
<dbReference type="EC" id="1.3.8.7" evidence="4"/>
<evidence type="ECO:0000256" key="4">
    <source>
        <dbReference type="ARBA" id="ARBA00012033"/>
    </source>
</evidence>
<evidence type="ECO:0000256" key="9">
    <source>
        <dbReference type="ARBA" id="ARBA00023002"/>
    </source>
</evidence>
<dbReference type="SUPFAM" id="SSF56645">
    <property type="entry name" value="Acyl-CoA dehydrogenase NM domain-like"/>
    <property type="match status" value="1"/>
</dbReference>
<dbReference type="Pfam" id="PF02771">
    <property type="entry name" value="Acyl-CoA_dh_N"/>
    <property type="match status" value="1"/>
</dbReference>
<dbReference type="Proteomes" id="UP001302316">
    <property type="component" value="Unassembled WGS sequence"/>
</dbReference>
<evidence type="ECO:0000256" key="1">
    <source>
        <dbReference type="ARBA" id="ARBA00001974"/>
    </source>
</evidence>
<feature type="transmembrane region" description="Helical" evidence="12">
    <location>
        <begin position="52"/>
        <end position="73"/>
    </location>
</feature>
<reference evidence="16 17" key="1">
    <citation type="submission" date="2023-12" db="EMBL/GenBank/DDBJ databases">
        <title>Whole-genome sequencing of halo(alkali)philic microorganisms from hypersaline lakes.</title>
        <authorList>
            <person name="Sorokin D.Y."/>
            <person name="Merkel A.Y."/>
            <person name="Messina E."/>
            <person name="Yakimov M."/>
        </authorList>
    </citation>
    <scope>NUCLEOTIDE SEQUENCE [LARGE SCALE GENOMIC DNA]</scope>
    <source>
        <strain evidence="16 17">AB-CW1</strain>
    </source>
</reference>
<keyword evidence="17" id="KW-1185">Reference proteome</keyword>
<dbReference type="Gene3D" id="2.40.110.10">
    <property type="entry name" value="Butyryl-CoA Dehydrogenase, subunit A, domain 2"/>
    <property type="match status" value="1"/>
</dbReference>
<comment type="catalytic activity">
    <reaction evidence="10">
        <text>a medium-chain 2,3-saturated fatty acyl-CoA + oxidized [electron-transfer flavoprotein] + H(+) = a medium-chain (2E)-enoyl-CoA + reduced [electron-transfer flavoprotein]</text>
        <dbReference type="Rhea" id="RHEA:14477"/>
        <dbReference type="Rhea" id="RHEA-COMP:10685"/>
        <dbReference type="Rhea" id="RHEA-COMP:10686"/>
        <dbReference type="ChEBI" id="CHEBI:15378"/>
        <dbReference type="ChEBI" id="CHEBI:57692"/>
        <dbReference type="ChEBI" id="CHEBI:58307"/>
        <dbReference type="ChEBI" id="CHEBI:83723"/>
        <dbReference type="ChEBI" id="CHEBI:83726"/>
        <dbReference type="EC" id="1.3.8.7"/>
    </reaction>
</comment>
<organism evidence="16 17">
    <name type="scientific">Natronospira elongata</name>
    <dbReference type="NCBI Taxonomy" id="3110268"/>
    <lineage>
        <taxon>Bacteria</taxon>
        <taxon>Pseudomonadati</taxon>
        <taxon>Pseudomonadota</taxon>
        <taxon>Gammaproteobacteria</taxon>
        <taxon>Natronospirales</taxon>
        <taxon>Natronospiraceae</taxon>
        <taxon>Natronospira</taxon>
    </lineage>
</organism>
<dbReference type="InterPro" id="IPR036250">
    <property type="entry name" value="AcylCo_DH-like_C"/>
</dbReference>
<sequence>METYLAEQSLWWALLIFLLLGSVLFSINRWVWAPLSLAATAGLVHFASPGPLSLGFAVVLVLLPALIALLGPLRRLLLVCPVMAFYRRAMPEISETERAALEAGSTWWDAELFTGRPDWHSLLRYTPANLSEEEQAFLDGPVEALCALLDDYQIDNVDRDLPSEAWELIRKERFFGMVIPREYGGLGFSQYGHAAVVMKIATRSISAALTVMIPNSVGPAKLLLKYGSTSQKQHYIPRLARAEEIPCFALTSNDAGSDAGSLQDSGVICRGKNDDGEEVLGIRLNFDKRYITLGPVATLLGVAFRLYDPEGLLGDNKDLGITLALVPATAAGVETGQRHDPNQMSFMNGPVRGKDVFVPLANVIGGREFVGRGWRMLMESLTDGRAISLPALSTATAKSSLRLASAYARVREQFGVAIAEFEGIQEKLGRLAGNTYAMDAARLVTLAALDEGHKPSVISAIMKYNMTERAREAVNDAVEIHGGAGVCLGPRNPLGQLQRFPAIGITVEGHNILTRTLITFGQGAIRCHPHLLDELNAVQGQVAGDPLKAFDQAFSGHLAHGIRNGLRAILLGISDGRFSKVPGGTPRELKRIYRRLNRASASFAIISDLLLLSYRGELKRKEQLSGRMADALSQLYLASAVLKHGHDRGYPEAERDAMLWSLEDSLHRIHVAFETLSHNVGGPIGWFIRRLAFPVGRRWRSVADERQRSLAAQVSRPGEVRDTLSQGMYLPDADGDERMAVLDRALALMLETGKLRRKLRKAARKGQLGEPGADYETMIKTALAKELITAEEAELLERTEQARREAIQVDEFDSLGLMREEGSRVAGMG</sequence>
<dbReference type="CDD" id="cd00567">
    <property type="entry name" value="ACAD"/>
    <property type="match status" value="1"/>
</dbReference>
<dbReference type="Pfam" id="PF00441">
    <property type="entry name" value="Acyl-CoA_dh_1"/>
    <property type="match status" value="1"/>
</dbReference>
<evidence type="ECO:0000256" key="6">
    <source>
        <dbReference type="ARBA" id="ARBA00020144"/>
    </source>
</evidence>
<dbReference type="NCBIfam" id="NF007000">
    <property type="entry name" value="PRK09463.1"/>
    <property type="match status" value="1"/>
</dbReference>